<dbReference type="EMBL" id="DYYQ01000020">
    <property type="protein sequence ID" value="HJE49295.1"/>
    <property type="molecule type" value="Genomic_DNA"/>
</dbReference>
<evidence type="ECO:0000313" key="3">
    <source>
        <dbReference type="EMBL" id="HJE49295.1"/>
    </source>
</evidence>
<accession>A0A921JNI6</accession>
<comment type="caution">
    <text evidence="3">The sequence shown here is derived from an EMBL/GenBank/DDBJ whole genome shotgun (WGS) entry which is preliminary data.</text>
</comment>
<evidence type="ECO:0000256" key="2">
    <source>
        <dbReference type="SAM" id="Phobius"/>
    </source>
</evidence>
<dbReference type="AlphaFoldDB" id="A0A921JNI6"/>
<keyword evidence="2" id="KW-1133">Transmembrane helix</keyword>
<dbReference type="Gene3D" id="3.40.10.10">
    <property type="entry name" value="DNA Methylphosphotriester Repair Domain"/>
    <property type="match status" value="1"/>
</dbReference>
<dbReference type="Proteomes" id="UP000732527">
    <property type="component" value="Unassembled WGS sequence"/>
</dbReference>
<feature type="compositionally biased region" description="Low complexity" evidence="1">
    <location>
        <begin position="159"/>
        <end position="178"/>
    </location>
</feature>
<protein>
    <submittedName>
        <fullName evidence="3">DNA-entry nuclease</fullName>
    </submittedName>
</protein>
<feature type="compositionally biased region" description="Basic and acidic residues" evidence="1">
    <location>
        <begin position="124"/>
        <end position="158"/>
    </location>
</feature>
<feature type="region of interest" description="Disordered" evidence="1">
    <location>
        <begin position="119"/>
        <end position="190"/>
    </location>
</feature>
<organism evidence="3 4">
    <name type="scientific">Lactobacillus johnsonii</name>
    <dbReference type="NCBI Taxonomy" id="33959"/>
    <lineage>
        <taxon>Bacteria</taxon>
        <taxon>Bacillati</taxon>
        <taxon>Bacillota</taxon>
        <taxon>Bacilli</taxon>
        <taxon>Lactobacillales</taxon>
        <taxon>Lactobacillaceae</taxon>
        <taxon>Lactobacillus</taxon>
    </lineage>
</organism>
<sequence>MKFLKENWIISIKQLKCSIYYCNLRKKFIFKKNKHQVFWANCVTIALFVLLSLAVSPSSTTATSINENASDKSSRVVHKTIIKKVGTKELNKEKARAKVLKQEQKNKQAEYDKLKQQLDDYQEKEEQQKQEAEQARKKSEAAAKKEAKAHQKEAEEQQKAAQRQEANTNSSSSSSDSSNQGDLYTGNQGTIVGNSNSKIYHVPGQAGYHMNSVNAVYFNSEQDAINAGYRKAKR</sequence>
<proteinExistence type="predicted"/>
<dbReference type="SUPFAM" id="SSF57884">
    <property type="entry name" value="Ada DNA repair protein, N-terminal domain (N-Ada 10)"/>
    <property type="match status" value="1"/>
</dbReference>
<evidence type="ECO:0000256" key="1">
    <source>
        <dbReference type="SAM" id="MobiDB-lite"/>
    </source>
</evidence>
<feature type="transmembrane region" description="Helical" evidence="2">
    <location>
        <begin position="37"/>
        <end position="55"/>
    </location>
</feature>
<name>A0A921JNI6_LACJH</name>
<keyword evidence="2" id="KW-0472">Membrane</keyword>
<dbReference type="InterPro" id="IPR035451">
    <property type="entry name" value="Ada-like_dom_sf"/>
</dbReference>
<evidence type="ECO:0000313" key="4">
    <source>
        <dbReference type="Proteomes" id="UP000732527"/>
    </source>
</evidence>
<reference evidence="3" key="2">
    <citation type="submission" date="2021-09" db="EMBL/GenBank/DDBJ databases">
        <authorList>
            <person name="Gilroy R."/>
        </authorList>
    </citation>
    <scope>NUCLEOTIDE SEQUENCE</scope>
    <source>
        <strain evidence="3">CHK192-2623</strain>
    </source>
</reference>
<feature type="compositionally biased region" description="Polar residues" evidence="1">
    <location>
        <begin position="179"/>
        <end position="190"/>
    </location>
</feature>
<keyword evidence="2" id="KW-0812">Transmembrane</keyword>
<reference evidence="3" key="1">
    <citation type="journal article" date="2021" name="PeerJ">
        <title>Extensive microbial diversity within the chicken gut microbiome revealed by metagenomics and culture.</title>
        <authorList>
            <person name="Gilroy R."/>
            <person name="Ravi A."/>
            <person name="Getino M."/>
            <person name="Pursley I."/>
            <person name="Horton D.L."/>
            <person name="Alikhan N.F."/>
            <person name="Baker D."/>
            <person name="Gharbi K."/>
            <person name="Hall N."/>
            <person name="Watson M."/>
            <person name="Adriaenssens E.M."/>
            <person name="Foster-Nyarko E."/>
            <person name="Jarju S."/>
            <person name="Secka A."/>
            <person name="Antonio M."/>
            <person name="Oren A."/>
            <person name="Chaudhuri R.R."/>
            <person name="La Ragione R."/>
            <person name="Hildebrand F."/>
            <person name="Pallen M.J."/>
        </authorList>
    </citation>
    <scope>NUCLEOTIDE SEQUENCE</scope>
    <source>
        <strain evidence="3">CHK192-2623</strain>
    </source>
</reference>
<gene>
    <name evidence="3" type="ORF">K8V69_03815</name>
</gene>